<evidence type="ECO:0000256" key="1">
    <source>
        <dbReference type="SAM" id="MobiDB-lite"/>
    </source>
</evidence>
<feature type="region of interest" description="Disordered" evidence="1">
    <location>
        <begin position="475"/>
        <end position="501"/>
    </location>
</feature>
<reference evidence="2 3" key="1">
    <citation type="submission" date="2024-02" db="EMBL/GenBank/DDBJ databases">
        <title>A draft genome for the cacao thread blight pathogen Marasmius crinis-equi.</title>
        <authorList>
            <person name="Cohen S.P."/>
            <person name="Baruah I.K."/>
            <person name="Amoako-Attah I."/>
            <person name="Bukari Y."/>
            <person name="Meinhardt L.W."/>
            <person name="Bailey B.A."/>
        </authorList>
    </citation>
    <scope>NUCLEOTIDE SEQUENCE [LARGE SCALE GENOMIC DNA]</scope>
    <source>
        <strain evidence="2 3">GH-76</strain>
    </source>
</reference>
<feature type="compositionally biased region" description="Polar residues" evidence="1">
    <location>
        <begin position="599"/>
        <end position="616"/>
    </location>
</feature>
<feature type="compositionally biased region" description="Low complexity" evidence="1">
    <location>
        <begin position="838"/>
        <end position="848"/>
    </location>
</feature>
<feature type="compositionally biased region" description="Polar residues" evidence="1">
    <location>
        <begin position="684"/>
        <end position="696"/>
    </location>
</feature>
<feature type="compositionally biased region" description="Polar residues" evidence="1">
    <location>
        <begin position="814"/>
        <end position="831"/>
    </location>
</feature>
<feature type="region of interest" description="Disordered" evidence="1">
    <location>
        <begin position="599"/>
        <end position="865"/>
    </location>
</feature>
<dbReference type="Proteomes" id="UP001465976">
    <property type="component" value="Unassembled WGS sequence"/>
</dbReference>
<name>A0ABR3F995_9AGAR</name>
<evidence type="ECO:0000313" key="2">
    <source>
        <dbReference type="EMBL" id="KAL0571845.1"/>
    </source>
</evidence>
<proteinExistence type="predicted"/>
<feature type="compositionally biased region" description="Low complexity" evidence="1">
    <location>
        <begin position="475"/>
        <end position="491"/>
    </location>
</feature>
<dbReference type="EMBL" id="JBAHYK010000707">
    <property type="protein sequence ID" value="KAL0571845.1"/>
    <property type="molecule type" value="Genomic_DNA"/>
</dbReference>
<organism evidence="2 3">
    <name type="scientific">Marasmius crinis-equi</name>
    <dbReference type="NCBI Taxonomy" id="585013"/>
    <lineage>
        <taxon>Eukaryota</taxon>
        <taxon>Fungi</taxon>
        <taxon>Dikarya</taxon>
        <taxon>Basidiomycota</taxon>
        <taxon>Agaricomycotina</taxon>
        <taxon>Agaricomycetes</taxon>
        <taxon>Agaricomycetidae</taxon>
        <taxon>Agaricales</taxon>
        <taxon>Marasmiineae</taxon>
        <taxon>Marasmiaceae</taxon>
        <taxon>Marasmius</taxon>
    </lineage>
</organism>
<comment type="caution">
    <text evidence="2">The sequence shown here is derived from an EMBL/GenBank/DDBJ whole genome shotgun (WGS) entry which is preliminary data.</text>
</comment>
<feature type="compositionally biased region" description="Polar residues" evidence="1">
    <location>
        <begin position="746"/>
        <end position="793"/>
    </location>
</feature>
<evidence type="ECO:0000313" key="3">
    <source>
        <dbReference type="Proteomes" id="UP001465976"/>
    </source>
</evidence>
<gene>
    <name evidence="2" type="ORF">V5O48_010113</name>
</gene>
<accession>A0ABR3F995</accession>
<sequence>MANPSYFAGSHSFVIESGGNFATVQGNQTVNYFNREPERKTALTIYDQFRQVLQGDIHRTEDFGVFECRWYMVKKTICAAEVIGLEGRVFTVISYTGPEAHEAFEEDFRKYSRTLDAGPFQVFGINTNVPTVLFYDERQPLAKFLKGLGVFGRLYLQSLKKQFDWRKNEIWLDPKKGELCKGPAGPECDTISDIQFPWENLSCSAELLQDSNCLPYLASLKARDIDRAVVGVIFLDSVVGEDVEGGKDPWLQVCQPTICSASTNATVAVSGGLWEEGSRSCLNEREVMENGAIRFTLGDKRAYLSMEIDAEEVGAWMSQALSVFHARGISLDDDLRQYELISAALKLCGHLSTSGTTRQRRREKTIYLFVHPLSPSTPTEDCATSSLHHWSFDPTGQHPLPAEICEDLGLPIELSFKFKSRYRLRWNNKVYKRMHQYQVTRGLDPKTTDFARHLGYPIYQVQSDSGRFEDVDVTATSPAHSSPAVSSSSRSGDCSLAYSQPSSQFPPLQHVVPTPFNDSLSHTSTSATAPSTAFYSHTSSAGSTYPDNLVRPGAATTASLAQSSPAISTSSVTIETLSNEASDSCEEGHLEEIAVPISQSIVHPSTTQPPTISRKANGTLPKKEPTSLLGNRRNISSKGVKNEGASGRREPPRTTQGRPAREGLKGRGTALRGNIHSRSPPKAPSTSPNLRVSPRTSGIPASRVPTKPTPSVSISPPKCPQIQPRELTRVRGSVTRDAAKPGMTSEKATPQSSRTPLSSGPTHIASSSAKLQAPRSTTITPASTRSVNPSSSAARIGRPSPPPNAGTRSGIEGNATSPATHNTTKTPSKGVQQRREPTIPTRPTARPTNNHNHERSSSSSQRVWR</sequence>
<protein>
    <submittedName>
        <fullName evidence="2">Uncharacterized protein</fullName>
    </submittedName>
</protein>
<keyword evidence="3" id="KW-1185">Reference proteome</keyword>